<feature type="region of interest" description="Disordered" evidence="1">
    <location>
        <begin position="188"/>
        <end position="216"/>
    </location>
</feature>
<comment type="caution">
    <text evidence="2">The sequence shown here is derived from an EMBL/GenBank/DDBJ whole genome shotgun (WGS) entry which is preliminary data.</text>
</comment>
<dbReference type="Proteomes" id="UP001597371">
    <property type="component" value="Unassembled WGS sequence"/>
</dbReference>
<evidence type="ECO:0000256" key="1">
    <source>
        <dbReference type="SAM" id="MobiDB-lite"/>
    </source>
</evidence>
<name>A0ABW5CNG6_9HYPH</name>
<evidence type="ECO:0000313" key="3">
    <source>
        <dbReference type="Proteomes" id="UP001597371"/>
    </source>
</evidence>
<reference evidence="3" key="1">
    <citation type="journal article" date="2019" name="Int. J. Syst. Evol. Microbiol.">
        <title>The Global Catalogue of Microorganisms (GCM) 10K type strain sequencing project: providing services to taxonomists for standard genome sequencing and annotation.</title>
        <authorList>
            <consortium name="The Broad Institute Genomics Platform"/>
            <consortium name="The Broad Institute Genome Sequencing Center for Infectious Disease"/>
            <person name="Wu L."/>
            <person name="Ma J."/>
        </authorList>
    </citation>
    <scope>NUCLEOTIDE SEQUENCE [LARGE SCALE GENOMIC DNA]</scope>
    <source>
        <strain evidence="3">ZS-35-S2</strain>
    </source>
</reference>
<gene>
    <name evidence="2" type="ORF">ACFSKQ_15575</name>
</gene>
<protein>
    <submittedName>
        <fullName evidence="2">DUF3618 domain-containing protein</fullName>
    </submittedName>
</protein>
<feature type="compositionally biased region" description="Low complexity" evidence="1">
    <location>
        <begin position="188"/>
        <end position="212"/>
    </location>
</feature>
<dbReference type="RefSeq" id="WP_209737327.1">
    <property type="nucleotide sequence ID" value="NZ_CP072611.1"/>
</dbReference>
<dbReference type="EMBL" id="JBHUIJ010000022">
    <property type="protein sequence ID" value="MFD2238874.1"/>
    <property type="molecule type" value="Genomic_DNA"/>
</dbReference>
<keyword evidence="3" id="KW-1185">Reference proteome</keyword>
<sequence length="367" mass="37842">MSEETERLAREAETHRGRVDETLDRLKERFSVGQIVDELSGYVRDGQGADMVKNLNRQVRDNPLALGLVGAGVAWLLMGQGVRDEGRRLKGRYEDWREEDDLYDRDRLSGGGYPIADGRPHTVGEGPYAGSTAGSYSDSGRGPGYSARAKEAASSAASGISGAASSTASSVSGAASSAASGVAGAARSMGSSVSDAAQSAGSAISDAAGSASETVTHAMHDARDAAYGAGEAVYRGGASAGRRAAGYGRKARRSFLDTLQEEPLIVGAVALAIGAAVGAALPATRREDALFGEARDRLRDDAVDYGRDALSKAEHVASEAYKAGSEEAERKGLKPQGEGETLAEKASSVVGKAVDAAKDDARKEGLV</sequence>
<feature type="region of interest" description="Disordered" evidence="1">
    <location>
        <begin position="320"/>
        <end position="346"/>
    </location>
</feature>
<proteinExistence type="predicted"/>
<accession>A0ABW5CNG6</accession>
<feature type="region of interest" description="Disordered" evidence="1">
    <location>
        <begin position="107"/>
        <end position="147"/>
    </location>
</feature>
<organism evidence="2 3">
    <name type="scientific">Aureimonas populi</name>
    <dbReference type="NCBI Taxonomy" id="1701758"/>
    <lineage>
        <taxon>Bacteria</taxon>
        <taxon>Pseudomonadati</taxon>
        <taxon>Pseudomonadota</taxon>
        <taxon>Alphaproteobacteria</taxon>
        <taxon>Hyphomicrobiales</taxon>
        <taxon>Aurantimonadaceae</taxon>
        <taxon>Aureimonas</taxon>
    </lineage>
</organism>
<evidence type="ECO:0000313" key="2">
    <source>
        <dbReference type="EMBL" id="MFD2238874.1"/>
    </source>
</evidence>